<comment type="cofactor">
    <cofactor evidence="1">
        <name>Mg(2+)</name>
        <dbReference type="ChEBI" id="CHEBI:18420"/>
    </cofactor>
</comment>
<name>A0A1F7JJK2_9BACT</name>
<dbReference type="STRING" id="1802074.A3J15_01035"/>
<evidence type="ECO:0000313" key="7">
    <source>
        <dbReference type="EMBL" id="OGK55781.1"/>
    </source>
</evidence>
<keyword evidence="3" id="KW-0479">Metal-binding</keyword>
<evidence type="ECO:0000256" key="4">
    <source>
        <dbReference type="ARBA" id="ARBA00022842"/>
    </source>
</evidence>
<evidence type="ECO:0000256" key="3">
    <source>
        <dbReference type="ARBA" id="ARBA00022723"/>
    </source>
</evidence>
<dbReference type="Gene3D" id="3.30.310.50">
    <property type="entry name" value="Alpha-D-phosphohexomutase, C-terminal domain"/>
    <property type="match status" value="1"/>
</dbReference>
<evidence type="ECO:0000313" key="8">
    <source>
        <dbReference type="Proteomes" id="UP000176376"/>
    </source>
</evidence>
<keyword evidence="2" id="KW-0597">Phosphoprotein</keyword>
<dbReference type="AlphaFoldDB" id="A0A1F7JJK2"/>
<dbReference type="EMBL" id="MGAY01000053">
    <property type="protein sequence ID" value="OGK55781.1"/>
    <property type="molecule type" value="Genomic_DNA"/>
</dbReference>
<dbReference type="InterPro" id="IPR005843">
    <property type="entry name" value="A-D-PHexomutase_C"/>
</dbReference>
<evidence type="ECO:0000256" key="1">
    <source>
        <dbReference type="ARBA" id="ARBA00001946"/>
    </source>
</evidence>
<evidence type="ECO:0000259" key="6">
    <source>
        <dbReference type="Pfam" id="PF00408"/>
    </source>
</evidence>
<dbReference type="GO" id="GO:0016868">
    <property type="term" value="F:intramolecular phosphotransferase activity"/>
    <property type="evidence" value="ECO:0007669"/>
    <property type="project" value="InterPro"/>
</dbReference>
<dbReference type="GO" id="GO:0046872">
    <property type="term" value="F:metal ion binding"/>
    <property type="evidence" value="ECO:0007669"/>
    <property type="project" value="UniProtKB-KW"/>
</dbReference>
<evidence type="ECO:0000256" key="2">
    <source>
        <dbReference type="ARBA" id="ARBA00022553"/>
    </source>
</evidence>
<dbReference type="PANTHER" id="PTHR43771">
    <property type="entry name" value="PHOSPHOMANNOMUTASE"/>
    <property type="match status" value="1"/>
</dbReference>
<feature type="domain" description="Alpha-D-phosphohexomutase C-terminal" evidence="6">
    <location>
        <begin position="54"/>
        <end position="98"/>
    </location>
</feature>
<keyword evidence="5" id="KW-0413">Isomerase</keyword>
<accession>A0A1F7JJK2</accession>
<keyword evidence="4" id="KW-0460">Magnesium</keyword>
<dbReference type="Pfam" id="PF00408">
    <property type="entry name" value="PGM_PMM_IV"/>
    <property type="match status" value="1"/>
</dbReference>
<dbReference type="Proteomes" id="UP000176376">
    <property type="component" value="Unassembled WGS sequence"/>
</dbReference>
<sequence>MLEFLVKTKKTLSDIRSKFEKYYSSGEMNFVISEPDSMIINLEKKYSITGKIDKLDGLTILASDYWFNVRKSNTEPLLRVNIEADTLDKLSKIKQEIISYIVSQGGILK</sequence>
<protein>
    <recommendedName>
        <fullName evidence="6">Alpha-D-phosphohexomutase C-terminal domain-containing protein</fullName>
    </recommendedName>
</protein>
<reference evidence="7 8" key="1">
    <citation type="journal article" date="2016" name="Nat. Commun.">
        <title>Thousands of microbial genomes shed light on interconnected biogeochemical processes in an aquifer system.</title>
        <authorList>
            <person name="Anantharaman K."/>
            <person name="Brown C.T."/>
            <person name="Hug L.A."/>
            <person name="Sharon I."/>
            <person name="Castelle C.J."/>
            <person name="Probst A.J."/>
            <person name="Thomas B.C."/>
            <person name="Singh A."/>
            <person name="Wilkins M.J."/>
            <person name="Karaoz U."/>
            <person name="Brodie E.L."/>
            <person name="Williams K.H."/>
            <person name="Hubbard S.S."/>
            <person name="Banfield J.F."/>
        </authorList>
    </citation>
    <scope>NUCLEOTIDE SEQUENCE [LARGE SCALE GENOMIC DNA]</scope>
</reference>
<dbReference type="SUPFAM" id="SSF55957">
    <property type="entry name" value="Phosphoglucomutase, C-terminal domain"/>
    <property type="match status" value="1"/>
</dbReference>
<gene>
    <name evidence="7" type="ORF">A3J15_01035</name>
</gene>
<proteinExistence type="predicted"/>
<dbReference type="InterPro" id="IPR036900">
    <property type="entry name" value="A-D-PHexomutase_C_sf"/>
</dbReference>
<evidence type="ECO:0000256" key="5">
    <source>
        <dbReference type="ARBA" id="ARBA00023235"/>
    </source>
</evidence>
<comment type="caution">
    <text evidence="7">The sequence shown here is derived from an EMBL/GenBank/DDBJ whole genome shotgun (WGS) entry which is preliminary data.</text>
</comment>
<dbReference type="PANTHER" id="PTHR43771:SF1">
    <property type="entry name" value="PHOSPHOMANNOMUTASE"/>
    <property type="match status" value="1"/>
</dbReference>
<organism evidence="7 8">
    <name type="scientific">Candidatus Roizmanbacteria bacterium RIFCSPLOWO2_02_FULL_38_10</name>
    <dbReference type="NCBI Taxonomy" id="1802074"/>
    <lineage>
        <taxon>Bacteria</taxon>
        <taxon>Candidatus Roizmaniibacteriota</taxon>
    </lineage>
</organism>